<dbReference type="SUPFAM" id="SSF69322">
    <property type="entry name" value="Tricorn protease domain 2"/>
    <property type="match status" value="1"/>
</dbReference>
<comment type="subunit">
    <text evidence="9">Component of the Mediator complex.</text>
</comment>
<dbReference type="AlphaFoldDB" id="A0A6G1JVC1"/>
<evidence type="ECO:0000313" key="13">
    <source>
        <dbReference type="EMBL" id="KAF2704559.1"/>
    </source>
</evidence>
<comment type="subcellular location">
    <subcellularLocation>
        <location evidence="1 9">Nucleus</location>
    </subcellularLocation>
</comment>
<dbReference type="Proteomes" id="UP000799428">
    <property type="component" value="Unassembled WGS sequence"/>
</dbReference>
<comment type="similarity">
    <text evidence="2 9">Belongs to the Mediator complex subunit 16 family.</text>
</comment>
<dbReference type="GO" id="GO:0016592">
    <property type="term" value="C:mediator complex"/>
    <property type="evidence" value="ECO:0007669"/>
    <property type="project" value="InterPro"/>
</dbReference>
<evidence type="ECO:0000256" key="5">
    <source>
        <dbReference type="ARBA" id="ARBA00023159"/>
    </source>
</evidence>
<evidence type="ECO:0000313" key="14">
    <source>
        <dbReference type="Proteomes" id="UP000799428"/>
    </source>
</evidence>
<evidence type="ECO:0000259" key="12">
    <source>
        <dbReference type="Pfam" id="PF20719"/>
    </source>
</evidence>
<keyword evidence="6 9" id="KW-0804">Transcription</keyword>
<keyword evidence="5 9" id="KW-0010">Activator</keyword>
<evidence type="ECO:0000256" key="2">
    <source>
        <dbReference type="ARBA" id="ARBA00006543"/>
    </source>
</evidence>
<evidence type="ECO:0000259" key="11">
    <source>
        <dbReference type="Pfam" id="PF11635"/>
    </source>
</evidence>
<name>A0A6G1JVC1_9PLEO</name>
<keyword evidence="7 9" id="KW-0539">Nucleus</keyword>
<dbReference type="EMBL" id="MU005782">
    <property type="protein sequence ID" value="KAF2704559.1"/>
    <property type="molecule type" value="Genomic_DNA"/>
</dbReference>
<keyword evidence="14" id="KW-1185">Reference proteome</keyword>
<organism evidence="13 14">
    <name type="scientific">Pleomassaria siparia CBS 279.74</name>
    <dbReference type="NCBI Taxonomy" id="1314801"/>
    <lineage>
        <taxon>Eukaryota</taxon>
        <taxon>Fungi</taxon>
        <taxon>Dikarya</taxon>
        <taxon>Ascomycota</taxon>
        <taxon>Pezizomycotina</taxon>
        <taxon>Dothideomycetes</taxon>
        <taxon>Pleosporomycetidae</taxon>
        <taxon>Pleosporales</taxon>
        <taxon>Pleomassariaceae</taxon>
        <taxon>Pleomassaria</taxon>
    </lineage>
</organism>
<evidence type="ECO:0000256" key="4">
    <source>
        <dbReference type="ARBA" id="ARBA00023015"/>
    </source>
</evidence>
<evidence type="ECO:0000256" key="9">
    <source>
        <dbReference type="RuleBase" id="RU364149"/>
    </source>
</evidence>
<evidence type="ECO:0000256" key="7">
    <source>
        <dbReference type="ARBA" id="ARBA00023242"/>
    </source>
</evidence>
<evidence type="ECO:0000256" key="8">
    <source>
        <dbReference type="ARBA" id="ARBA00032015"/>
    </source>
</evidence>
<evidence type="ECO:0000256" key="10">
    <source>
        <dbReference type="SAM" id="MobiDB-lite"/>
    </source>
</evidence>
<feature type="compositionally biased region" description="Polar residues" evidence="10">
    <location>
        <begin position="905"/>
        <end position="927"/>
    </location>
</feature>
<dbReference type="GO" id="GO:0045893">
    <property type="term" value="P:positive regulation of DNA-templated transcription"/>
    <property type="evidence" value="ECO:0007669"/>
    <property type="project" value="TreeGrafter"/>
</dbReference>
<protein>
    <recommendedName>
        <fullName evidence="3 9">Mediator of RNA polymerase II transcription subunit 16</fullName>
    </recommendedName>
    <alternativeName>
        <fullName evidence="8 9">Mediator complex subunit 16</fullName>
    </alternativeName>
</protein>
<reference evidence="13" key="1">
    <citation type="journal article" date="2020" name="Stud. Mycol.">
        <title>101 Dothideomycetes genomes: a test case for predicting lifestyles and emergence of pathogens.</title>
        <authorList>
            <person name="Haridas S."/>
            <person name="Albert R."/>
            <person name="Binder M."/>
            <person name="Bloem J."/>
            <person name="Labutti K."/>
            <person name="Salamov A."/>
            <person name="Andreopoulos B."/>
            <person name="Baker S."/>
            <person name="Barry K."/>
            <person name="Bills G."/>
            <person name="Bluhm B."/>
            <person name="Cannon C."/>
            <person name="Castanera R."/>
            <person name="Culley D."/>
            <person name="Daum C."/>
            <person name="Ezra D."/>
            <person name="Gonzalez J."/>
            <person name="Henrissat B."/>
            <person name="Kuo A."/>
            <person name="Liang C."/>
            <person name="Lipzen A."/>
            <person name="Lutzoni F."/>
            <person name="Magnuson J."/>
            <person name="Mondo S."/>
            <person name="Nolan M."/>
            <person name="Ohm R."/>
            <person name="Pangilinan J."/>
            <person name="Park H.-J."/>
            <person name="Ramirez L."/>
            <person name="Alfaro M."/>
            <person name="Sun H."/>
            <person name="Tritt A."/>
            <person name="Yoshinaga Y."/>
            <person name="Zwiers L.-H."/>
            <person name="Turgeon B."/>
            <person name="Goodwin S."/>
            <person name="Spatafora J."/>
            <person name="Crous P."/>
            <person name="Grigoriev I."/>
        </authorList>
    </citation>
    <scope>NUCLEOTIDE SEQUENCE</scope>
    <source>
        <strain evidence="13">CBS 279.74</strain>
    </source>
</reference>
<feature type="domain" description="Mediator complex subunit 16 C-terminal" evidence="12">
    <location>
        <begin position="857"/>
        <end position="993"/>
    </location>
</feature>
<feature type="region of interest" description="Disordered" evidence="10">
    <location>
        <begin position="905"/>
        <end position="947"/>
    </location>
</feature>
<comment type="function">
    <text evidence="9">Component of the Mediator complex, a coactivator involved in the regulated transcription of nearly all RNA polymerase II-dependent genes. Mediator functions as a bridge to convey information from gene-specific regulatory proteins to the basal RNA polymerase II transcription machinery. Mediator is recruited to promoters by direct interactions with regulatory proteins and serves as a scaffold for the assembly of a functional preinitiation complex with RNA polymerase II and the general transcription factors.</text>
</comment>
<sequence length="1002" mass="112602">MSLIMHDMDDMDNIDNMDNMDDMNGQAYMDHGDNIDDMDLFGDSEQVSLPPLPPLPQPITGLARRLDDLSSSGCCQKIAWSKNGCVAYITPDGYAINLRVFCRDVHSGKWHLGKDTRLDTSPANDDFPFVHLSWSHLGNELAILDSAGHVYVFSCSPVLDRMTQMRADSTQPEADGDAIVGMHWLAILPYEQKNHIAWSATGQGDKWEYKINSHIFHDAHHPVEGKASFICLKKHGELKLRFQQPDGSWSESSSVLGPMISTRQPFTHAAFASNNDNTLLLAAYDVSDRLHLYRVEAKWNIPPTKPGHQAKYFEKPDLHVSEIDVVDSCYPVSSPVVNGDIQTGSETSLQLPAQLTHLHFLPITPEKGDGTYPTIQAIFSTPPNIVNFDQAHTQQTPCSIVVRWDVHHTQQNQLHSSLDKVTSKKKTISSVPGRSVFSLKRVPDTVMHSVILAFFPLWYNMRLAFCYSDGTIEFRNRSTMEPISPDYDNTGTVTSLSRAGFSFPLDPTLHISLSPNHCMAACMNQDGQVKTRSVEYNYGTLSTDEEDARHSAALAALVLQFSSTANQYFSSDDIFAIIGELSEKRKRDFIYLMFQGLQLDVDCGIDDTTTPNKSLILLGRTPFFVKTLSAAHLLGLQGSVNRSVTSKIAWMILNIKYITQILTTIMRMHGQIEKNPLRPEVVPQFVGICRWIMQFMIYMIDEITAVGYELQNNPPTTLDRATLEAKIHEMNKPAIILLLCSFPRMMMKAWATPLAWVIRTAVTYSNSSPTADVRRIYAPLNLALSETPFDWRLFEGVVSEAQLYVRACYIQQNLSEAARNECERELILGRIPETLMPAAKRLLTDTLFNDKHQNGCLMDKIDLSKVWFFDTTWLGLENSRKANEWFETHIVDTCQKMVIRGTGTQTHATAPSSNAQVQATRNRSDSIGGQAGVDETADKKKKKKASGKSRLRRCTRCGAYMEDVVQNMPGYTFYHISWLMGVAKHCICGNSWMLGEEKPRAK</sequence>
<accession>A0A6G1JVC1</accession>
<proteinExistence type="inferred from homology"/>
<feature type="domain" description="Mediator complex subunit Med16 N-terminal" evidence="11">
    <location>
        <begin position="169"/>
        <end position="505"/>
    </location>
</feature>
<dbReference type="OrthoDB" id="4139168at2759"/>
<dbReference type="Pfam" id="PF11635">
    <property type="entry name" value="Med16_N"/>
    <property type="match status" value="1"/>
</dbReference>
<dbReference type="InterPro" id="IPR048338">
    <property type="entry name" value="Mediator_Med16"/>
</dbReference>
<evidence type="ECO:0000256" key="1">
    <source>
        <dbReference type="ARBA" id="ARBA00004123"/>
    </source>
</evidence>
<dbReference type="Pfam" id="PF20719">
    <property type="entry name" value="Med16_C"/>
    <property type="match status" value="1"/>
</dbReference>
<dbReference type="InterPro" id="IPR048339">
    <property type="entry name" value="Mediator_Med16_C"/>
</dbReference>
<dbReference type="InterPro" id="IPR021665">
    <property type="entry name" value="Mediator_Med16_N"/>
</dbReference>
<dbReference type="PANTHER" id="PTHR13224:SF6">
    <property type="entry name" value="MEDIATOR OF RNA POLYMERASE II TRANSCRIPTION SUBUNIT 16"/>
    <property type="match status" value="1"/>
</dbReference>
<gene>
    <name evidence="9" type="primary">MED16</name>
    <name evidence="13" type="ORF">K504DRAFT_461321</name>
</gene>
<keyword evidence="4 9" id="KW-0805">Transcription regulation</keyword>
<evidence type="ECO:0000256" key="3">
    <source>
        <dbReference type="ARBA" id="ARBA00019614"/>
    </source>
</evidence>
<dbReference type="PANTHER" id="PTHR13224">
    <property type="entry name" value="THYROID HORMONE RECEPTOR-ASSOCIATED PROTEIN-RELATED"/>
    <property type="match status" value="1"/>
</dbReference>
<evidence type="ECO:0000256" key="6">
    <source>
        <dbReference type="ARBA" id="ARBA00023163"/>
    </source>
</evidence>